<reference evidence="3" key="1">
    <citation type="journal article" date="2014" name="Int. J. Syst. Evol. Microbiol.">
        <title>Complete genome sequence of Corynebacterium casei LMG S-19264T (=DSM 44701T), isolated from a smear-ripened cheese.</title>
        <authorList>
            <consortium name="US DOE Joint Genome Institute (JGI-PGF)"/>
            <person name="Walter F."/>
            <person name="Albersmeier A."/>
            <person name="Kalinowski J."/>
            <person name="Ruckert C."/>
        </authorList>
    </citation>
    <scope>NUCLEOTIDE SEQUENCE</scope>
    <source>
        <strain evidence="3">JCM 4122</strain>
    </source>
</reference>
<sequence>MTAARPERTHAVVVGVERYAAGPAWDLPGPAADARRFTAWLRGRGVPAPHVSLLLEPLPGTGGPEVDVPAAGAGREAVQEVLTRRLPALEGDLLWVFWGGHGVTDPQGHRRLFYADAGPDDRRNLDLDAWLTAFTTDLVPGFPRQIWLVDSCQTFVEELNLARTLPAEIPPGGDRLPGREQLVLLASGPGQRAANDPVRRTGAFSRAVLDALAGTDGGPWPPDMTALADGVLGEFTSGTAGGPAGPGGGGQRPTSLWYRSWAGDVRRLDAPAPAAPAAPAAPPAPAVPAARRPEEPVPDAGLRELIGLLAGWPGMTDQNQRQLVLGMLPSDLAGSIPRLGAARPDIISIVRTCRRHPGGLAALVDALALLEPGSVEQHALEEWAARWLVPEQGGAPG</sequence>
<dbReference type="EMBL" id="BNBE01000001">
    <property type="protein sequence ID" value="GHG02109.1"/>
    <property type="molecule type" value="Genomic_DNA"/>
</dbReference>
<proteinExistence type="predicted"/>
<dbReference type="Gene3D" id="3.40.50.1460">
    <property type="match status" value="1"/>
</dbReference>
<reference evidence="3" key="2">
    <citation type="submission" date="2020-09" db="EMBL/GenBank/DDBJ databases">
        <authorList>
            <person name="Sun Q."/>
            <person name="Ohkuma M."/>
        </authorList>
    </citation>
    <scope>NUCLEOTIDE SEQUENCE</scope>
    <source>
        <strain evidence="3">JCM 4122</strain>
    </source>
</reference>
<dbReference type="AlphaFoldDB" id="A0A919ENB9"/>
<accession>A0A919ENB9</accession>
<feature type="domain" description="Effector-associated" evidence="2">
    <location>
        <begin position="308"/>
        <end position="384"/>
    </location>
</feature>
<evidence type="ECO:0000256" key="1">
    <source>
        <dbReference type="SAM" id="MobiDB-lite"/>
    </source>
</evidence>
<evidence type="ECO:0000313" key="3">
    <source>
        <dbReference type="EMBL" id="GHG02109.1"/>
    </source>
</evidence>
<feature type="compositionally biased region" description="Pro residues" evidence="1">
    <location>
        <begin position="273"/>
        <end position="286"/>
    </location>
</feature>
<dbReference type="Proteomes" id="UP000632849">
    <property type="component" value="Unassembled WGS sequence"/>
</dbReference>
<keyword evidence="4" id="KW-1185">Reference proteome</keyword>
<dbReference type="Pfam" id="PF19956">
    <property type="entry name" value="EAD2"/>
    <property type="match status" value="1"/>
</dbReference>
<organism evidence="3 4">
    <name type="scientific">Streptomyces filamentosus</name>
    <name type="common">Streptomyces roseosporus</name>
    <dbReference type="NCBI Taxonomy" id="67294"/>
    <lineage>
        <taxon>Bacteria</taxon>
        <taxon>Bacillati</taxon>
        <taxon>Actinomycetota</taxon>
        <taxon>Actinomycetes</taxon>
        <taxon>Kitasatosporales</taxon>
        <taxon>Streptomycetaceae</taxon>
        <taxon>Streptomyces</taxon>
    </lineage>
</organism>
<dbReference type="InterPro" id="IPR045431">
    <property type="entry name" value="EAD2"/>
</dbReference>
<protein>
    <recommendedName>
        <fullName evidence="2">Effector-associated domain-containing protein</fullName>
    </recommendedName>
</protein>
<gene>
    <name evidence="3" type="ORF">GCM10017667_37210</name>
</gene>
<evidence type="ECO:0000259" key="2">
    <source>
        <dbReference type="Pfam" id="PF19956"/>
    </source>
</evidence>
<dbReference type="RefSeq" id="WP_190042068.1">
    <property type="nucleotide sequence ID" value="NZ_BNBE01000001.1"/>
</dbReference>
<comment type="caution">
    <text evidence="3">The sequence shown here is derived from an EMBL/GenBank/DDBJ whole genome shotgun (WGS) entry which is preliminary data.</text>
</comment>
<evidence type="ECO:0000313" key="4">
    <source>
        <dbReference type="Proteomes" id="UP000632849"/>
    </source>
</evidence>
<feature type="region of interest" description="Disordered" evidence="1">
    <location>
        <begin position="271"/>
        <end position="294"/>
    </location>
</feature>
<name>A0A919ENB9_STRFL</name>